<comment type="subcellular location">
    <subcellularLocation>
        <location evidence="1">Membrane</location>
    </subcellularLocation>
</comment>
<feature type="binding site" description="covalent" evidence="8">
    <location>
        <position position="57"/>
    </location>
    <ligand>
        <name>heme c</name>
        <dbReference type="ChEBI" id="CHEBI:61717"/>
    </ligand>
</feature>
<feature type="binding site" description="covalent" evidence="8">
    <location>
        <position position="56"/>
    </location>
    <ligand>
        <name>heme c</name>
        <dbReference type="ChEBI" id="CHEBI:61717"/>
    </ligand>
</feature>
<dbReference type="PRINTS" id="PR00603">
    <property type="entry name" value="CYTOCHROMEC1"/>
</dbReference>
<dbReference type="HOGENOM" id="CLU_078597_0_0_4"/>
<feature type="signal peptide" evidence="10">
    <location>
        <begin position="1"/>
        <end position="23"/>
    </location>
</feature>
<sequence precursor="true">MKLKNIMKKALLVIAFLPLVAFANEGAHLDKAPIDASNHESLQRGARTFVNYCLNCHSANFMRYNRLMEIGLTESQIKDNLLFAGEKVGDQMKVSMNKADAKKWFGVAPPDLSVEVRARGADWVYSYLRGFYRDSTSATGWGNCVFDPNTCKVAMPHVLYELQGEQEMNHETHQLTLTKPGHMSVAEYDALVGDLTNYLAYMSEPAKQQRNHLGWFVLLFLGVLLVLTYKLKKAYWKDIH</sequence>
<feature type="domain" description="Cytochrome c" evidence="11">
    <location>
        <begin position="40"/>
        <end position="206"/>
    </location>
</feature>
<dbReference type="STRING" id="666681.M301_0319"/>
<dbReference type="EMBL" id="CP002056">
    <property type="protein sequence ID" value="ADI28706.1"/>
    <property type="molecule type" value="Genomic_DNA"/>
</dbReference>
<dbReference type="PROSITE" id="PS51007">
    <property type="entry name" value="CYTC"/>
    <property type="match status" value="1"/>
</dbReference>
<keyword evidence="6 8" id="KW-0408">Iron</keyword>
<dbReference type="PANTHER" id="PTHR10266">
    <property type="entry name" value="CYTOCHROME C1"/>
    <property type="match status" value="1"/>
</dbReference>
<dbReference type="OrthoDB" id="9798864at2"/>
<evidence type="ECO:0000313" key="13">
    <source>
        <dbReference type="Proteomes" id="UP000000383"/>
    </source>
</evidence>
<accession>D7DLM2</accession>
<comment type="cofactor">
    <cofactor evidence="8">
        <name>heme c</name>
        <dbReference type="ChEBI" id="CHEBI:61717"/>
    </cofactor>
    <text evidence="8">Binds 1 heme c group covalently per subunit.</text>
</comment>
<dbReference type="GO" id="GO:0020037">
    <property type="term" value="F:heme binding"/>
    <property type="evidence" value="ECO:0007669"/>
    <property type="project" value="InterPro"/>
</dbReference>
<organism evidence="12 13">
    <name type="scientific">Methylotenera versatilis (strain 301)</name>
    <dbReference type="NCBI Taxonomy" id="666681"/>
    <lineage>
        <taxon>Bacteria</taxon>
        <taxon>Pseudomonadati</taxon>
        <taxon>Pseudomonadota</taxon>
        <taxon>Betaproteobacteria</taxon>
        <taxon>Nitrosomonadales</taxon>
        <taxon>Methylophilaceae</taxon>
        <taxon>Methylotenera</taxon>
    </lineage>
</organism>
<keyword evidence="2 8" id="KW-0349">Heme</keyword>
<keyword evidence="10" id="KW-0732">Signal</keyword>
<dbReference type="GO" id="GO:0009055">
    <property type="term" value="F:electron transfer activity"/>
    <property type="evidence" value="ECO:0007669"/>
    <property type="project" value="InterPro"/>
</dbReference>
<feature type="binding site" description="covalent" evidence="8">
    <location>
        <position position="53"/>
    </location>
    <ligand>
        <name>heme c</name>
        <dbReference type="ChEBI" id="CHEBI:61717"/>
    </ligand>
</feature>
<reference evidence="13" key="1">
    <citation type="submission" date="2010-05" db="EMBL/GenBank/DDBJ databases">
        <title>Complete sequence of Methylotenera sp. 301.</title>
        <authorList>
            <person name="Lucas S."/>
            <person name="Copeland A."/>
            <person name="Lapidus A."/>
            <person name="Cheng J.-F."/>
            <person name="Bruce D."/>
            <person name="Goodwin L."/>
            <person name="Pitluck S."/>
            <person name="Clum A."/>
            <person name="Land M."/>
            <person name="Hauser L."/>
            <person name="Kyrpides N."/>
            <person name="Ivanova N."/>
            <person name="Chistoservova L."/>
            <person name="Kalyuzhnaya M."/>
            <person name="Woyke T."/>
        </authorList>
    </citation>
    <scope>NUCLEOTIDE SEQUENCE [LARGE SCALE GENOMIC DNA]</scope>
    <source>
        <strain evidence="13">301</strain>
    </source>
</reference>
<dbReference type="GO" id="GO:0016020">
    <property type="term" value="C:membrane"/>
    <property type="evidence" value="ECO:0007669"/>
    <property type="project" value="UniProtKB-SubCell"/>
</dbReference>
<evidence type="ECO:0000313" key="12">
    <source>
        <dbReference type="EMBL" id="ADI28706.1"/>
    </source>
</evidence>
<evidence type="ECO:0000256" key="6">
    <source>
        <dbReference type="ARBA" id="ARBA00023004"/>
    </source>
</evidence>
<evidence type="ECO:0000256" key="10">
    <source>
        <dbReference type="SAM" id="SignalP"/>
    </source>
</evidence>
<dbReference type="GO" id="GO:0046872">
    <property type="term" value="F:metal ion binding"/>
    <property type="evidence" value="ECO:0007669"/>
    <property type="project" value="UniProtKB-KW"/>
</dbReference>
<dbReference type="Proteomes" id="UP000000383">
    <property type="component" value="Chromosome"/>
</dbReference>
<feature type="chain" id="PRO_5003094715" evidence="10">
    <location>
        <begin position="24"/>
        <end position="240"/>
    </location>
</feature>
<keyword evidence="4 8" id="KW-0479">Metal-binding</keyword>
<evidence type="ECO:0000256" key="5">
    <source>
        <dbReference type="ARBA" id="ARBA00022989"/>
    </source>
</evidence>
<evidence type="ECO:0000256" key="8">
    <source>
        <dbReference type="PIRSR" id="PIRSR602326-1"/>
    </source>
</evidence>
<evidence type="ECO:0000256" key="9">
    <source>
        <dbReference type="SAM" id="Phobius"/>
    </source>
</evidence>
<dbReference type="PANTHER" id="PTHR10266:SF3">
    <property type="entry name" value="CYTOCHROME C1, HEME PROTEIN, MITOCHONDRIAL"/>
    <property type="match status" value="1"/>
</dbReference>
<dbReference type="InterPro" id="IPR009056">
    <property type="entry name" value="Cyt_c-like_dom"/>
</dbReference>
<evidence type="ECO:0000256" key="2">
    <source>
        <dbReference type="ARBA" id="ARBA00022617"/>
    </source>
</evidence>
<dbReference type="eggNOG" id="COG2857">
    <property type="taxonomic scope" value="Bacteria"/>
</dbReference>
<dbReference type="AlphaFoldDB" id="D7DLM2"/>
<dbReference type="KEGG" id="meh:M301_0319"/>
<evidence type="ECO:0000256" key="4">
    <source>
        <dbReference type="ARBA" id="ARBA00022723"/>
    </source>
</evidence>
<dbReference type="SUPFAM" id="SSF46626">
    <property type="entry name" value="Cytochrome c"/>
    <property type="match status" value="1"/>
</dbReference>
<proteinExistence type="predicted"/>
<keyword evidence="5 9" id="KW-1133">Transmembrane helix</keyword>
<keyword evidence="7 9" id="KW-0472">Membrane</keyword>
<dbReference type="Gene3D" id="1.10.760.10">
    <property type="entry name" value="Cytochrome c-like domain"/>
    <property type="match status" value="1"/>
</dbReference>
<feature type="transmembrane region" description="Helical" evidence="9">
    <location>
        <begin position="213"/>
        <end position="231"/>
    </location>
</feature>
<evidence type="ECO:0000256" key="7">
    <source>
        <dbReference type="ARBA" id="ARBA00023136"/>
    </source>
</evidence>
<keyword evidence="3 9" id="KW-0812">Transmembrane</keyword>
<name>D7DLM2_METV0</name>
<dbReference type="RefSeq" id="WP_013147023.1">
    <property type="nucleotide sequence ID" value="NC_014207.1"/>
</dbReference>
<dbReference type="Pfam" id="PF02167">
    <property type="entry name" value="Cytochrom_C1"/>
    <property type="match status" value="1"/>
</dbReference>
<dbReference type="InterPro" id="IPR002326">
    <property type="entry name" value="Cyt_c1"/>
</dbReference>
<evidence type="ECO:0000259" key="11">
    <source>
        <dbReference type="PROSITE" id="PS51007"/>
    </source>
</evidence>
<evidence type="ECO:0000256" key="1">
    <source>
        <dbReference type="ARBA" id="ARBA00004370"/>
    </source>
</evidence>
<evidence type="ECO:0000256" key="3">
    <source>
        <dbReference type="ARBA" id="ARBA00022692"/>
    </source>
</evidence>
<protein>
    <submittedName>
        <fullName evidence="12">Cytochrome c1</fullName>
    </submittedName>
</protein>
<gene>
    <name evidence="12" type="ordered locus">M301_0319</name>
</gene>
<keyword evidence="13" id="KW-1185">Reference proteome</keyword>
<reference evidence="12 13" key="2">
    <citation type="journal article" date="2011" name="J. Bacteriol.">
        <title>Genomes of three methylotrophs from a single niche uncover genetic and metabolic divergence of Methylophilaceae.</title>
        <authorList>
            <person name="Lapidus A."/>
            <person name="Clum A."/>
            <person name="Labutti K."/>
            <person name="Kaluzhnaya M.G."/>
            <person name="Lim S."/>
            <person name="Beck D.A."/>
            <person name="Glavina Del Rio T."/>
            <person name="Nolan M."/>
            <person name="Mavromatis K."/>
            <person name="Huntemann M."/>
            <person name="Lucas S."/>
            <person name="Lidstrom M.E."/>
            <person name="Ivanova N."/>
            <person name="Chistoserdova L."/>
        </authorList>
    </citation>
    <scope>NUCLEOTIDE SEQUENCE [LARGE SCALE GENOMIC DNA]</scope>
    <source>
        <strain evidence="12 13">301</strain>
    </source>
</reference>
<dbReference type="InterPro" id="IPR036909">
    <property type="entry name" value="Cyt_c-like_dom_sf"/>
</dbReference>